<geneLocation type="plasmid" evidence="16 17">
    <name>pTHECO01</name>
</geneLocation>
<sequence length="639" mass="72965">MEDFILRALGEGGYLSKLVDGYSPRPPQIHISTKVGLALEEGRHLLCEAGTGTGKSLGYLIPAAKWAVSNNKTVIVCTHTIPLMTQIVNVELPRVQQILKMEKLNLRYQLVKGKSHYICRKKLEDLWQEMLRSASEEAKLVQRIYNKVNREMINDRTGLGFDIEDRLWMKISASSCPAITKPDNCLLEDLKEKMHKAHIIVTNHAYFFSDLIMRKKTGNGSLPDYDAVIFDEAHEIEDVCCQIFEKVVDVNRFEDLFEHLFKRESFNDLDRRTQLMLTQLRQSFQRKLDEIYAGVGQKMGKEAFRLLEEKIDVSEVCKMMGEFIDKIRSLNVRGVSDLLDKMHELNDALDFIGENSKRSWAYWAKVHHRNHVTLHAAPLFPKVVLAKGLFDQVPVILTSATMSTNGSFAFFAGRIGVKDYDSTIVGSPFDYERKTMIICPDDAPDPDSPKFNQYVVEKLEEILLYSGGRTLVLFTSFDSMTRVAQKFQPYCIDRGFNLLVQYPGCDREDIIRQLKTNPRSVVLGCSSFWTGVDVAGDALTTVVIVKLPFPHPDEPLIKAQIELLEKAKRSSFFDYMLPKMLIKLKQGFGRLNRSVHCQGAVIILDNRLRTKRYGALIKKSLPKCRYSEKLEDIVHILPV</sequence>
<evidence type="ECO:0000313" key="17">
    <source>
        <dbReference type="Proteomes" id="UP000010795"/>
    </source>
</evidence>
<evidence type="ECO:0000313" key="16">
    <source>
        <dbReference type="EMBL" id="AGA60082.1"/>
    </source>
</evidence>
<name>L0EKM1_THECK</name>
<dbReference type="AlphaFoldDB" id="L0EKM1"/>
<keyword evidence="16" id="KW-0614">Plasmid</keyword>
<dbReference type="PROSITE" id="PS51192">
    <property type="entry name" value="HELICASE_ATP_BIND_1"/>
    <property type="match status" value="1"/>
</dbReference>
<dbReference type="EMBL" id="CP003256">
    <property type="protein sequence ID" value="AGA60082.1"/>
    <property type="molecule type" value="Genomic_DNA"/>
</dbReference>
<dbReference type="GO" id="GO:0006139">
    <property type="term" value="P:nucleobase-containing compound metabolic process"/>
    <property type="evidence" value="ECO:0007669"/>
    <property type="project" value="InterPro"/>
</dbReference>
<keyword evidence="2" id="KW-0479">Metal-binding</keyword>
<dbReference type="PANTHER" id="PTHR11472:SF34">
    <property type="entry name" value="REGULATOR OF TELOMERE ELONGATION HELICASE 1"/>
    <property type="match status" value="1"/>
</dbReference>
<evidence type="ECO:0000256" key="4">
    <source>
        <dbReference type="ARBA" id="ARBA00022801"/>
    </source>
</evidence>
<keyword evidence="9" id="KW-0238">DNA-binding</keyword>
<dbReference type="InterPro" id="IPR014013">
    <property type="entry name" value="Helic_SF1/SF2_ATP-bd_DinG/Rad3"/>
</dbReference>
<protein>
    <recommendedName>
        <fullName evidence="12">DNA 5'-3' helicase</fullName>
        <ecNumber evidence="12">5.6.2.3</ecNumber>
    </recommendedName>
</protein>
<evidence type="ECO:0000256" key="8">
    <source>
        <dbReference type="ARBA" id="ARBA00023014"/>
    </source>
</evidence>
<comment type="catalytic activity">
    <reaction evidence="13">
        <text>ATP + H2O = ADP + phosphate + H(+)</text>
        <dbReference type="Rhea" id="RHEA:13065"/>
        <dbReference type="ChEBI" id="CHEBI:15377"/>
        <dbReference type="ChEBI" id="CHEBI:15378"/>
        <dbReference type="ChEBI" id="CHEBI:30616"/>
        <dbReference type="ChEBI" id="CHEBI:43474"/>
        <dbReference type="ChEBI" id="CHEBI:456216"/>
        <dbReference type="EC" id="5.6.2.3"/>
    </reaction>
</comment>
<dbReference type="RefSeq" id="WP_015256794.1">
    <property type="nucleotide sequence ID" value="NC_019898.1"/>
</dbReference>
<proteinExistence type="inferred from homology"/>
<feature type="domain" description="Helicase ATP-binding" evidence="15">
    <location>
        <begin position="14"/>
        <end position="287"/>
    </location>
</feature>
<dbReference type="InterPro" id="IPR006555">
    <property type="entry name" value="ATP-dep_Helicase_C"/>
</dbReference>
<evidence type="ECO:0000256" key="5">
    <source>
        <dbReference type="ARBA" id="ARBA00022806"/>
    </source>
</evidence>
<dbReference type="Pfam" id="PF00270">
    <property type="entry name" value="DEAD"/>
    <property type="match status" value="1"/>
</dbReference>
<evidence type="ECO:0000256" key="1">
    <source>
        <dbReference type="ARBA" id="ARBA00001966"/>
    </source>
</evidence>
<keyword evidence="17" id="KW-1185">Reference proteome</keyword>
<dbReference type="Proteomes" id="UP000010795">
    <property type="component" value="Plasmid pTHECO01"/>
</dbReference>
<evidence type="ECO:0000256" key="7">
    <source>
        <dbReference type="ARBA" id="ARBA00023004"/>
    </source>
</evidence>
<comment type="cofactor">
    <cofactor evidence="1">
        <name>[4Fe-4S] cluster</name>
        <dbReference type="ChEBI" id="CHEBI:49883"/>
    </cofactor>
</comment>
<keyword evidence="7" id="KW-0408">Iron</keyword>
<dbReference type="PROSITE" id="PS51193">
    <property type="entry name" value="HELICASE_ATP_BIND_2"/>
    <property type="match status" value="1"/>
</dbReference>
<dbReference type="SMART" id="SM00487">
    <property type="entry name" value="DEXDc"/>
    <property type="match status" value="1"/>
</dbReference>
<dbReference type="SMART" id="SM00491">
    <property type="entry name" value="HELICc2"/>
    <property type="match status" value="1"/>
</dbReference>
<keyword evidence="3" id="KW-0547">Nucleotide-binding</keyword>
<dbReference type="Pfam" id="PF13307">
    <property type="entry name" value="Helicase_C_2"/>
    <property type="match status" value="1"/>
</dbReference>
<dbReference type="InterPro" id="IPR010614">
    <property type="entry name" value="RAD3-like_helicase_DEAD"/>
</dbReference>
<evidence type="ECO:0000256" key="10">
    <source>
        <dbReference type="ARBA" id="ARBA00023235"/>
    </source>
</evidence>
<dbReference type="HOGENOM" id="CLU_012117_2_0_9"/>
<evidence type="ECO:0000256" key="6">
    <source>
        <dbReference type="ARBA" id="ARBA00022840"/>
    </source>
</evidence>
<evidence type="ECO:0000256" key="3">
    <source>
        <dbReference type="ARBA" id="ARBA00022741"/>
    </source>
</evidence>
<gene>
    <name evidence="16" type="ordered locus">Theco_4083</name>
</gene>
<dbReference type="SUPFAM" id="SSF52540">
    <property type="entry name" value="P-loop containing nucleoside triphosphate hydrolases"/>
    <property type="match status" value="1"/>
</dbReference>
<dbReference type="Pfam" id="PF06733">
    <property type="entry name" value="DEAD_2"/>
    <property type="match status" value="1"/>
</dbReference>
<comment type="similarity">
    <text evidence="11">Belongs to the helicase family. DinG subfamily.</text>
</comment>
<keyword evidence="10" id="KW-0413">Isomerase</keyword>
<evidence type="ECO:0000256" key="11">
    <source>
        <dbReference type="ARBA" id="ARBA00038058"/>
    </source>
</evidence>
<dbReference type="eggNOG" id="COG1199">
    <property type="taxonomic scope" value="Bacteria"/>
</dbReference>
<organism evidence="16 17">
    <name type="scientific">Thermobacillus composti (strain DSM 18247 / JCM 13945 / KWC4)</name>
    <dbReference type="NCBI Taxonomy" id="717605"/>
    <lineage>
        <taxon>Bacteria</taxon>
        <taxon>Bacillati</taxon>
        <taxon>Bacillota</taxon>
        <taxon>Bacilli</taxon>
        <taxon>Bacillales</taxon>
        <taxon>Paenibacillaceae</taxon>
        <taxon>Thermobacillus</taxon>
    </lineage>
</organism>
<dbReference type="GO" id="GO:0051536">
    <property type="term" value="F:iron-sulfur cluster binding"/>
    <property type="evidence" value="ECO:0007669"/>
    <property type="project" value="UniProtKB-KW"/>
</dbReference>
<dbReference type="GO" id="GO:0043139">
    <property type="term" value="F:5'-3' DNA helicase activity"/>
    <property type="evidence" value="ECO:0007669"/>
    <property type="project" value="UniProtKB-EC"/>
</dbReference>
<dbReference type="InterPro" id="IPR045028">
    <property type="entry name" value="DinG/Rad3-like"/>
</dbReference>
<dbReference type="EC" id="5.6.2.3" evidence="12"/>
<dbReference type="PANTHER" id="PTHR11472">
    <property type="entry name" value="DNA REPAIR DEAD HELICASE RAD3/XP-D SUBFAMILY MEMBER"/>
    <property type="match status" value="1"/>
</dbReference>
<dbReference type="Gene3D" id="3.40.50.300">
    <property type="entry name" value="P-loop containing nucleotide triphosphate hydrolases"/>
    <property type="match status" value="2"/>
</dbReference>
<dbReference type="GO" id="GO:0003677">
    <property type="term" value="F:DNA binding"/>
    <property type="evidence" value="ECO:0007669"/>
    <property type="project" value="UniProtKB-KW"/>
</dbReference>
<keyword evidence="5 16" id="KW-0347">Helicase</keyword>
<evidence type="ECO:0000259" key="15">
    <source>
        <dbReference type="PROSITE" id="PS51193"/>
    </source>
</evidence>
<dbReference type="KEGG" id="tco:Theco_4083"/>
<evidence type="ECO:0000256" key="9">
    <source>
        <dbReference type="ARBA" id="ARBA00023125"/>
    </source>
</evidence>
<evidence type="ECO:0000256" key="2">
    <source>
        <dbReference type="ARBA" id="ARBA00022723"/>
    </source>
</evidence>
<reference evidence="17" key="1">
    <citation type="submission" date="2012-01" db="EMBL/GenBank/DDBJ databases">
        <title>Complete sequence of plasmid of Thermobacillus composti KWC4.</title>
        <authorList>
            <person name="Lucas S."/>
            <person name="Han J."/>
            <person name="Lapidus A."/>
            <person name="Cheng J.-F."/>
            <person name="Goodwin L."/>
            <person name="Pitluck S."/>
            <person name="Peters L."/>
            <person name="Ovchinnikova G."/>
            <person name="Teshima H."/>
            <person name="Detter J.C."/>
            <person name="Han C."/>
            <person name="Tapia R."/>
            <person name="Land M."/>
            <person name="Hauser L."/>
            <person name="Kyrpides N."/>
            <person name="Ivanova N."/>
            <person name="Pagani I."/>
            <person name="Anderson I."/>
            <person name="Woyke T."/>
        </authorList>
    </citation>
    <scope>NUCLEOTIDE SEQUENCE [LARGE SCALE GENOMIC DNA]</scope>
    <source>
        <strain evidence="17">DSM 18247 / JCM 13945 / KWC4</strain>
        <plasmid evidence="17">Plasmid pTHECO01</plasmid>
    </source>
</reference>
<keyword evidence="8" id="KW-0411">Iron-sulfur</keyword>
<dbReference type="OrthoDB" id="9803913at2"/>
<keyword evidence="4" id="KW-0378">Hydrolase</keyword>
<evidence type="ECO:0000259" key="14">
    <source>
        <dbReference type="PROSITE" id="PS51192"/>
    </source>
</evidence>
<dbReference type="GO" id="GO:0016818">
    <property type="term" value="F:hydrolase activity, acting on acid anhydrides, in phosphorus-containing anhydrides"/>
    <property type="evidence" value="ECO:0007669"/>
    <property type="project" value="InterPro"/>
</dbReference>
<dbReference type="InterPro" id="IPR027417">
    <property type="entry name" value="P-loop_NTPase"/>
</dbReference>
<feature type="domain" description="Helicase ATP-binding" evidence="14">
    <location>
        <begin position="36"/>
        <end position="266"/>
    </location>
</feature>
<dbReference type="InterPro" id="IPR011545">
    <property type="entry name" value="DEAD/DEAH_box_helicase_dom"/>
</dbReference>
<evidence type="ECO:0000256" key="12">
    <source>
        <dbReference type="ARBA" id="ARBA00044969"/>
    </source>
</evidence>
<accession>L0EKM1</accession>
<dbReference type="InterPro" id="IPR014001">
    <property type="entry name" value="Helicase_ATP-bd"/>
</dbReference>
<dbReference type="GO" id="GO:0005524">
    <property type="term" value="F:ATP binding"/>
    <property type="evidence" value="ECO:0007669"/>
    <property type="project" value="UniProtKB-KW"/>
</dbReference>
<dbReference type="GO" id="GO:0046872">
    <property type="term" value="F:metal ion binding"/>
    <property type="evidence" value="ECO:0007669"/>
    <property type="project" value="UniProtKB-KW"/>
</dbReference>
<keyword evidence="6" id="KW-0067">ATP-binding</keyword>
<evidence type="ECO:0000256" key="13">
    <source>
        <dbReference type="ARBA" id="ARBA00048954"/>
    </source>
</evidence>